<feature type="region of interest" description="Disordered" evidence="1">
    <location>
        <begin position="123"/>
        <end position="165"/>
    </location>
</feature>
<feature type="compositionally biased region" description="Low complexity" evidence="1">
    <location>
        <begin position="63"/>
        <end position="80"/>
    </location>
</feature>
<evidence type="ECO:0000313" key="3">
    <source>
        <dbReference type="Proteomes" id="UP000318582"/>
    </source>
</evidence>
<evidence type="ECO:0008006" key="4">
    <source>
        <dbReference type="Google" id="ProtNLM"/>
    </source>
</evidence>
<feature type="region of interest" description="Disordered" evidence="1">
    <location>
        <begin position="52"/>
        <end position="81"/>
    </location>
</feature>
<dbReference type="EMBL" id="QEAQ01000065">
    <property type="protein sequence ID" value="TPX56764.1"/>
    <property type="molecule type" value="Genomic_DNA"/>
</dbReference>
<evidence type="ECO:0000256" key="1">
    <source>
        <dbReference type="SAM" id="MobiDB-lite"/>
    </source>
</evidence>
<feature type="compositionally biased region" description="Low complexity" evidence="1">
    <location>
        <begin position="1"/>
        <end position="19"/>
    </location>
</feature>
<gene>
    <name evidence="2" type="ORF">PhCBS80983_g04286</name>
</gene>
<dbReference type="SUPFAM" id="SSF53335">
    <property type="entry name" value="S-adenosyl-L-methionine-dependent methyltransferases"/>
    <property type="match status" value="1"/>
</dbReference>
<dbReference type="InterPro" id="IPR029063">
    <property type="entry name" value="SAM-dependent_MTases_sf"/>
</dbReference>
<name>A0A507DYL0_9FUNG</name>
<protein>
    <recommendedName>
        <fullName evidence="4">Methyltransferase small domain-containing protein</fullName>
    </recommendedName>
</protein>
<dbReference type="PANTHER" id="PTHR47739">
    <property type="entry name" value="TRNA1(VAL) (ADENINE(37)-N6)-METHYLTRANSFERASE"/>
    <property type="match status" value="1"/>
</dbReference>
<dbReference type="Gene3D" id="3.40.50.150">
    <property type="entry name" value="Vaccinia Virus protein VP39"/>
    <property type="match status" value="1"/>
</dbReference>
<sequence length="488" mass="52129">MTAAPAGPAGSHSSARSPSMDACRLVETDTPLFFHSATHRYVENTKHLLAQESQPRLSPQDPQPRLSPQESQPSLSPLTPAGKGPLATVCWKCGGSGSVRVKGVKTVRGPKVVTEGGAGATVDGKTAVAPEPRRSPAAMKPCAPCKGTGHQLEPSNGASKKQKPAVRPFKPLKGWTMRGPAPRGNVESAATGLDGGVWAPRPGEMLTSLAGGWMIYQLCDQHRYTTDDVCTAAIALRVVGALAAFRESQSQPTPIKYLDIGTGLGSVLGMVTWGLLADHSSTTHLVRAAGIEAQTTHVQLALRTAAYNGTVPLTTIIHGDLRDLAAGSLVPPDGPNSYDLVTGTPPYFPTTHGSLPAHPQRGMCSFELRGGIETYMQAAAKALTRDNPEARFVVCQTGREIPRTEHAASEVGFKVVQRWDVYGRSKDSNSRNFPLFCVFVCSWKGDDGEASYERPTYPVHLLHVRDETGNFSPMMRQLMFAVGKPVIL</sequence>
<dbReference type="PANTHER" id="PTHR47739:SF1">
    <property type="entry name" value="TRNA1(VAL) (ADENINE(37)-N6)-METHYLTRANSFERASE"/>
    <property type="match status" value="1"/>
</dbReference>
<reference evidence="2 3" key="1">
    <citation type="journal article" date="2019" name="Sci. Rep.">
        <title>Comparative genomics of chytrid fungi reveal insights into the obligate biotrophic and pathogenic lifestyle of Synchytrium endobioticum.</title>
        <authorList>
            <person name="van de Vossenberg B.T.L.H."/>
            <person name="Warris S."/>
            <person name="Nguyen H.D.T."/>
            <person name="van Gent-Pelzer M.P.E."/>
            <person name="Joly D.L."/>
            <person name="van de Geest H.C."/>
            <person name="Bonants P.J.M."/>
            <person name="Smith D.S."/>
            <person name="Levesque C.A."/>
            <person name="van der Lee T.A.J."/>
        </authorList>
    </citation>
    <scope>NUCLEOTIDE SEQUENCE [LARGE SCALE GENOMIC DNA]</scope>
    <source>
        <strain evidence="2 3">CBS 809.83</strain>
    </source>
</reference>
<dbReference type="AlphaFoldDB" id="A0A507DYL0"/>
<accession>A0A507DYL0</accession>
<evidence type="ECO:0000313" key="2">
    <source>
        <dbReference type="EMBL" id="TPX56764.1"/>
    </source>
</evidence>
<dbReference type="InterPro" id="IPR050210">
    <property type="entry name" value="tRNA_Adenine-N(6)_MTase"/>
</dbReference>
<organism evidence="2 3">
    <name type="scientific">Powellomyces hirtus</name>
    <dbReference type="NCBI Taxonomy" id="109895"/>
    <lineage>
        <taxon>Eukaryota</taxon>
        <taxon>Fungi</taxon>
        <taxon>Fungi incertae sedis</taxon>
        <taxon>Chytridiomycota</taxon>
        <taxon>Chytridiomycota incertae sedis</taxon>
        <taxon>Chytridiomycetes</taxon>
        <taxon>Spizellomycetales</taxon>
        <taxon>Powellomycetaceae</taxon>
        <taxon>Powellomyces</taxon>
    </lineage>
</organism>
<proteinExistence type="predicted"/>
<feature type="region of interest" description="Disordered" evidence="1">
    <location>
        <begin position="1"/>
        <end position="21"/>
    </location>
</feature>
<keyword evidence="3" id="KW-1185">Reference proteome</keyword>
<dbReference type="Proteomes" id="UP000318582">
    <property type="component" value="Unassembled WGS sequence"/>
</dbReference>
<comment type="caution">
    <text evidence="2">The sequence shown here is derived from an EMBL/GenBank/DDBJ whole genome shotgun (WGS) entry which is preliminary data.</text>
</comment>